<protein>
    <submittedName>
        <fullName evidence="2">Endonuclease</fullName>
    </submittedName>
</protein>
<feature type="domain" description="TnsA endonuclease N-terminal" evidence="1">
    <location>
        <begin position="43"/>
        <end position="108"/>
    </location>
</feature>
<gene>
    <name evidence="2" type="ORF">FCV50_16740</name>
</gene>
<dbReference type="RefSeq" id="WP_008220689.1">
    <property type="nucleotide sequence ID" value="NZ_SYUV01000060.1"/>
</dbReference>
<reference evidence="2 3" key="1">
    <citation type="submission" date="2019-04" db="EMBL/GenBank/DDBJ databases">
        <title>A reverse ecology approach based on a biological definition of microbial populations.</title>
        <authorList>
            <person name="Arevalo P."/>
            <person name="Vaninsberghe D."/>
            <person name="Elsherbini J."/>
            <person name="Gore J."/>
            <person name="Polz M."/>
        </authorList>
    </citation>
    <scope>NUCLEOTIDE SEQUENCE [LARGE SCALE GENOMIC DNA]</scope>
    <source>
        <strain evidence="2 3">10N.261.46.F4</strain>
    </source>
</reference>
<dbReference type="Gene3D" id="3.40.91.30">
    <property type="match status" value="1"/>
</dbReference>
<evidence type="ECO:0000259" key="1">
    <source>
        <dbReference type="Pfam" id="PF08722"/>
    </source>
</evidence>
<keyword evidence="2" id="KW-0378">Hydrolase</keyword>
<dbReference type="AlphaFoldDB" id="A0A4V6WWI8"/>
<name>A0A4V6WWI8_9VIBR</name>
<dbReference type="EMBL" id="SYUV01000060">
    <property type="protein sequence ID" value="TKF29228.1"/>
    <property type="molecule type" value="Genomic_DNA"/>
</dbReference>
<sequence>MYDQTKKSSAVHNICKFMSLKNDSVVRTMSMLEYDFCFHAEYNPQIVRYESQPHGFEYYFNGRYCRYTPDFQLFDSIDTPSLIEVKHSSQILKPDFRARFKEKQLVAQAEYGKKLILVTEKQIRTGFLLSNLKLLHGYSGIRTITDIQKHVLQFVQANRSVTLHHLSHQLKISPDETLTAALCWLSSGEIQTDFNQKKFDLENSVWC</sequence>
<proteinExistence type="predicted"/>
<evidence type="ECO:0000313" key="2">
    <source>
        <dbReference type="EMBL" id="TKF29228.1"/>
    </source>
</evidence>
<accession>A0A4V6WWI8</accession>
<evidence type="ECO:0000313" key="3">
    <source>
        <dbReference type="Proteomes" id="UP000307574"/>
    </source>
</evidence>
<comment type="caution">
    <text evidence="2">The sequence shown here is derived from an EMBL/GenBank/DDBJ whole genome shotgun (WGS) entry which is preliminary data.</text>
</comment>
<keyword evidence="2" id="KW-0540">Nuclease</keyword>
<dbReference type="Pfam" id="PF08722">
    <property type="entry name" value="Tn7_TnsA-like_N"/>
    <property type="match status" value="1"/>
</dbReference>
<dbReference type="InterPro" id="IPR014833">
    <property type="entry name" value="TnsA_N"/>
</dbReference>
<organism evidence="2 3">
    <name type="scientific">Vibrio kanaloae</name>
    <dbReference type="NCBI Taxonomy" id="170673"/>
    <lineage>
        <taxon>Bacteria</taxon>
        <taxon>Pseudomonadati</taxon>
        <taxon>Pseudomonadota</taxon>
        <taxon>Gammaproteobacteria</taxon>
        <taxon>Vibrionales</taxon>
        <taxon>Vibrionaceae</taxon>
        <taxon>Vibrio</taxon>
    </lineage>
</organism>
<dbReference type="Proteomes" id="UP000307574">
    <property type="component" value="Unassembled WGS sequence"/>
</dbReference>
<keyword evidence="2" id="KW-0255">Endonuclease</keyword>
<dbReference type="GO" id="GO:0004519">
    <property type="term" value="F:endonuclease activity"/>
    <property type="evidence" value="ECO:0007669"/>
    <property type="project" value="UniProtKB-KW"/>
</dbReference>